<proteinExistence type="predicted"/>
<dbReference type="KEGG" id="nia:A8C56_08125"/>
<dbReference type="AlphaFoldDB" id="A0A1A9I0C6"/>
<reference evidence="1 2" key="1">
    <citation type="submission" date="2016-05" db="EMBL/GenBank/DDBJ databases">
        <title>Niabella ginsenosidivorans BS26 whole genome sequencing.</title>
        <authorList>
            <person name="Im W.T."/>
            <person name="Siddiqi M.Z."/>
        </authorList>
    </citation>
    <scope>NUCLEOTIDE SEQUENCE [LARGE SCALE GENOMIC DNA]</scope>
    <source>
        <strain evidence="1 2">BS26</strain>
    </source>
</reference>
<evidence type="ECO:0000313" key="1">
    <source>
        <dbReference type="EMBL" id="ANH80953.1"/>
    </source>
</evidence>
<organism evidence="1 2">
    <name type="scientific">Niabella ginsenosidivorans</name>
    <dbReference type="NCBI Taxonomy" id="1176587"/>
    <lineage>
        <taxon>Bacteria</taxon>
        <taxon>Pseudomonadati</taxon>
        <taxon>Bacteroidota</taxon>
        <taxon>Chitinophagia</taxon>
        <taxon>Chitinophagales</taxon>
        <taxon>Chitinophagaceae</taxon>
        <taxon>Niabella</taxon>
    </lineage>
</organism>
<gene>
    <name evidence="1" type="ORF">A8C56_08125</name>
</gene>
<accession>A0A1A9I0C6</accession>
<name>A0A1A9I0C6_9BACT</name>
<protein>
    <submittedName>
        <fullName evidence="1">Uncharacterized protein</fullName>
    </submittedName>
</protein>
<evidence type="ECO:0000313" key="2">
    <source>
        <dbReference type="Proteomes" id="UP000077667"/>
    </source>
</evidence>
<sequence length="61" mass="7026">MTEPFKFLSVWLSAYDCPGQVAGIALCWLMVRGRQPLFLQWIGRAHRKAMAPDDVSIYQKK</sequence>
<dbReference type="STRING" id="1176587.A8C56_08125"/>
<keyword evidence="2" id="KW-1185">Reference proteome</keyword>
<dbReference type="Proteomes" id="UP000077667">
    <property type="component" value="Chromosome"/>
</dbReference>
<dbReference type="EMBL" id="CP015772">
    <property type="protein sequence ID" value="ANH80953.1"/>
    <property type="molecule type" value="Genomic_DNA"/>
</dbReference>